<proteinExistence type="predicted"/>
<reference evidence="1 2" key="1">
    <citation type="submission" date="2018-12" db="EMBL/GenBank/DDBJ databases">
        <title>bacterium Hansschlegelia zhihuaiae S113.</title>
        <authorList>
            <person name="He J."/>
        </authorList>
    </citation>
    <scope>NUCLEOTIDE SEQUENCE [LARGE SCALE GENOMIC DNA]</scope>
    <source>
        <strain evidence="1 2">S 113</strain>
    </source>
</reference>
<gene>
    <name evidence="1" type="ORF">EK403_14320</name>
</gene>
<dbReference type="AlphaFoldDB" id="A0A4Q0MEX2"/>
<dbReference type="Proteomes" id="UP000289708">
    <property type="component" value="Unassembled WGS sequence"/>
</dbReference>
<protein>
    <submittedName>
        <fullName evidence="1">Uncharacterized protein</fullName>
    </submittedName>
</protein>
<sequence length="84" mass="9448">MCFERFVRPEAAMEPKLRCTVTEDEHETRLEIIQDDAHRAQVLLNAEGVETLIRSLAACRAENPEPTLAEELAESKTIDLPLTA</sequence>
<accession>A0A4Q0MEX2</accession>
<evidence type="ECO:0000313" key="2">
    <source>
        <dbReference type="Proteomes" id="UP000289708"/>
    </source>
</evidence>
<dbReference type="RefSeq" id="WP_128778166.1">
    <property type="nucleotide sequence ID" value="NZ_RYFI01000014.1"/>
</dbReference>
<comment type="caution">
    <text evidence="1">The sequence shown here is derived from an EMBL/GenBank/DDBJ whole genome shotgun (WGS) entry which is preliminary data.</text>
</comment>
<organism evidence="1 2">
    <name type="scientific">Hansschlegelia zhihuaiae</name>
    <dbReference type="NCBI Taxonomy" id="405005"/>
    <lineage>
        <taxon>Bacteria</taxon>
        <taxon>Pseudomonadati</taxon>
        <taxon>Pseudomonadota</taxon>
        <taxon>Alphaproteobacteria</taxon>
        <taxon>Hyphomicrobiales</taxon>
        <taxon>Methylopilaceae</taxon>
        <taxon>Hansschlegelia</taxon>
    </lineage>
</organism>
<keyword evidence="2" id="KW-1185">Reference proteome</keyword>
<evidence type="ECO:0000313" key="1">
    <source>
        <dbReference type="EMBL" id="RXF71998.1"/>
    </source>
</evidence>
<name>A0A4Q0MEX2_9HYPH</name>
<dbReference type="EMBL" id="RYFI01000014">
    <property type="protein sequence ID" value="RXF71998.1"/>
    <property type="molecule type" value="Genomic_DNA"/>
</dbReference>